<dbReference type="GO" id="GO:0005634">
    <property type="term" value="C:nucleus"/>
    <property type="evidence" value="ECO:0007669"/>
    <property type="project" value="UniProtKB-SubCell"/>
</dbReference>
<keyword evidence="7" id="KW-0812">Transmembrane</keyword>
<dbReference type="PANTHER" id="PTHR34397:SF17">
    <property type="entry name" value="OS08G0290200 PROTEIN"/>
    <property type="match status" value="1"/>
</dbReference>
<evidence type="ECO:0000256" key="2">
    <source>
        <dbReference type="ARBA" id="ARBA00023015"/>
    </source>
</evidence>
<gene>
    <name evidence="8" type="ORF">E2562_017833</name>
</gene>
<feature type="compositionally biased region" description="Low complexity" evidence="6">
    <location>
        <begin position="200"/>
        <end position="219"/>
    </location>
</feature>
<feature type="transmembrane region" description="Helical" evidence="7">
    <location>
        <begin position="44"/>
        <end position="61"/>
    </location>
</feature>
<evidence type="ECO:0000313" key="8">
    <source>
        <dbReference type="EMBL" id="KAF0917376.1"/>
    </source>
</evidence>
<protein>
    <submittedName>
        <fullName evidence="8">Uncharacterized protein</fullName>
    </submittedName>
</protein>
<evidence type="ECO:0000256" key="6">
    <source>
        <dbReference type="SAM" id="MobiDB-lite"/>
    </source>
</evidence>
<feature type="region of interest" description="Disordered" evidence="6">
    <location>
        <begin position="1"/>
        <end position="38"/>
    </location>
</feature>
<organism evidence="8 9">
    <name type="scientific">Oryza meyeriana var. granulata</name>
    <dbReference type="NCBI Taxonomy" id="110450"/>
    <lineage>
        <taxon>Eukaryota</taxon>
        <taxon>Viridiplantae</taxon>
        <taxon>Streptophyta</taxon>
        <taxon>Embryophyta</taxon>
        <taxon>Tracheophyta</taxon>
        <taxon>Spermatophyta</taxon>
        <taxon>Magnoliopsida</taxon>
        <taxon>Liliopsida</taxon>
        <taxon>Poales</taxon>
        <taxon>Poaceae</taxon>
        <taxon>BOP clade</taxon>
        <taxon>Oryzoideae</taxon>
        <taxon>Oryzeae</taxon>
        <taxon>Oryzinae</taxon>
        <taxon>Oryza</taxon>
        <taxon>Oryza meyeriana</taxon>
    </lineage>
</organism>
<reference evidence="8 9" key="1">
    <citation type="submission" date="2019-11" db="EMBL/GenBank/DDBJ databases">
        <title>Whole genome sequence of Oryza granulata.</title>
        <authorList>
            <person name="Li W."/>
        </authorList>
    </citation>
    <scope>NUCLEOTIDE SEQUENCE [LARGE SCALE GENOMIC DNA]</scope>
    <source>
        <strain evidence="9">cv. Menghai</strain>
        <tissue evidence="8">Leaf</tissue>
    </source>
</reference>
<evidence type="ECO:0000256" key="4">
    <source>
        <dbReference type="ARBA" id="ARBA00023163"/>
    </source>
</evidence>
<dbReference type="SUPFAM" id="SSF101936">
    <property type="entry name" value="DNA-binding pseudobarrel domain"/>
    <property type="match status" value="1"/>
</dbReference>
<dbReference type="PANTHER" id="PTHR34397">
    <property type="entry name" value="OS05G0237600 PROTEIN"/>
    <property type="match status" value="1"/>
</dbReference>
<evidence type="ECO:0000256" key="5">
    <source>
        <dbReference type="ARBA" id="ARBA00023242"/>
    </source>
</evidence>
<dbReference type="OrthoDB" id="631801at2759"/>
<feature type="compositionally biased region" description="Polar residues" evidence="6">
    <location>
        <begin position="1"/>
        <end position="12"/>
    </location>
</feature>
<keyword evidence="5" id="KW-0539">Nucleus</keyword>
<keyword evidence="3" id="KW-0238">DNA-binding</keyword>
<keyword evidence="7" id="KW-0472">Membrane</keyword>
<sequence>MCTGDQTKQRQLPTMPPAVRDDGRNAAAAAAAEKRRRRREAKRAAAGALVPILLARLLLSFDQPVVFIGRKTVTRTDLDPHQNRFRLPTLGVDRHLLPMLTLDEAKAANLVENDEEGEEPPPPTSRPKKRQRTEKGSVVADGEQKHGMPPPGTNGEGEEALPPKPMPKKKKRRQEKDKVVADGEQKQGMPPPGTEEEQQQEGMPPGQQQKEEGTPGTEGEQPRARRQGKPHGGVPVTLVHLNAGMRRLLLVLWDSNNGTIIKGNGYMDFITWTGLQEHDTVTIWAFKRREFRLFGTTVPESPFYLVIHGGSRPPFEAPPPLCMAPPQSHVRVGVRT</sequence>
<proteinExistence type="predicted"/>
<accession>A0A6G1DYD1</accession>
<keyword evidence="9" id="KW-1185">Reference proteome</keyword>
<feature type="compositionally biased region" description="Basic and acidic residues" evidence="6">
    <location>
        <begin position="174"/>
        <end position="185"/>
    </location>
</feature>
<keyword evidence="2" id="KW-0805">Transcription regulation</keyword>
<keyword evidence="7" id="KW-1133">Transmembrane helix</keyword>
<evidence type="ECO:0000256" key="7">
    <source>
        <dbReference type="SAM" id="Phobius"/>
    </source>
</evidence>
<dbReference type="GO" id="GO:0003677">
    <property type="term" value="F:DNA binding"/>
    <property type="evidence" value="ECO:0007669"/>
    <property type="project" value="UniProtKB-KW"/>
</dbReference>
<comment type="caution">
    <text evidence="8">The sequence shown here is derived from an EMBL/GenBank/DDBJ whole genome shotgun (WGS) entry which is preliminary data.</text>
</comment>
<evidence type="ECO:0000256" key="3">
    <source>
        <dbReference type="ARBA" id="ARBA00023125"/>
    </source>
</evidence>
<dbReference type="AlphaFoldDB" id="A0A6G1DYD1"/>
<dbReference type="InterPro" id="IPR015300">
    <property type="entry name" value="DNA-bd_pseudobarrel_sf"/>
</dbReference>
<evidence type="ECO:0000313" key="9">
    <source>
        <dbReference type="Proteomes" id="UP000479710"/>
    </source>
</evidence>
<dbReference type="EMBL" id="SPHZ02000005">
    <property type="protein sequence ID" value="KAF0917376.1"/>
    <property type="molecule type" value="Genomic_DNA"/>
</dbReference>
<dbReference type="Proteomes" id="UP000479710">
    <property type="component" value="Unassembled WGS sequence"/>
</dbReference>
<keyword evidence="4" id="KW-0804">Transcription</keyword>
<feature type="region of interest" description="Disordered" evidence="6">
    <location>
        <begin position="110"/>
        <end position="234"/>
    </location>
</feature>
<name>A0A6G1DYD1_9ORYZ</name>
<comment type="subcellular location">
    <subcellularLocation>
        <location evidence="1">Nucleus</location>
    </subcellularLocation>
</comment>
<evidence type="ECO:0000256" key="1">
    <source>
        <dbReference type="ARBA" id="ARBA00004123"/>
    </source>
</evidence>